<reference evidence="2 3" key="1">
    <citation type="submission" date="2019-03" db="EMBL/GenBank/DDBJ databases">
        <title>Draft Genome Sequence of Desulfosporosinus fructosivorans Strain 63.6F, Isolated from Marine Sediment in the Baltic Sea.</title>
        <authorList>
            <person name="Hausmann B."/>
            <person name="Vandieken V."/>
            <person name="Pjevac P."/>
            <person name="Schreck K."/>
            <person name="Herbold C.W."/>
            <person name="Loy A."/>
        </authorList>
    </citation>
    <scope>NUCLEOTIDE SEQUENCE [LARGE SCALE GENOMIC DNA]</scope>
    <source>
        <strain evidence="2 3">63.6F</strain>
    </source>
</reference>
<accession>A0A4Z0RBG4</accession>
<name>A0A4Z0RBG4_9FIRM</name>
<evidence type="ECO:0000256" key="1">
    <source>
        <dbReference type="SAM" id="Phobius"/>
    </source>
</evidence>
<dbReference type="AlphaFoldDB" id="A0A4Z0RBG4"/>
<comment type="caution">
    <text evidence="2">The sequence shown here is derived from an EMBL/GenBank/DDBJ whole genome shotgun (WGS) entry which is preliminary data.</text>
</comment>
<proteinExistence type="predicted"/>
<feature type="transmembrane region" description="Helical" evidence="1">
    <location>
        <begin position="93"/>
        <end position="121"/>
    </location>
</feature>
<gene>
    <name evidence="2" type="ORF">E4K67_01285</name>
</gene>
<keyword evidence="3" id="KW-1185">Reference proteome</keyword>
<dbReference type="EMBL" id="SPQQ01000001">
    <property type="protein sequence ID" value="TGE39665.1"/>
    <property type="molecule type" value="Genomic_DNA"/>
</dbReference>
<protein>
    <submittedName>
        <fullName evidence="2">Uncharacterized protein</fullName>
    </submittedName>
</protein>
<keyword evidence="1" id="KW-1133">Transmembrane helix</keyword>
<keyword evidence="1" id="KW-0472">Membrane</keyword>
<dbReference type="Proteomes" id="UP000298460">
    <property type="component" value="Unassembled WGS sequence"/>
</dbReference>
<evidence type="ECO:0000313" key="3">
    <source>
        <dbReference type="Proteomes" id="UP000298460"/>
    </source>
</evidence>
<evidence type="ECO:0000313" key="2">
    <source>
        <dbReference type="EMBL" id="TGE39665.1"/>
    </source>
</evidence>
<organism evidence="2 3">
    <name type="scientific">Desulfosporosinus fructosivorans</name>
    <dbReference type="NCBI Taxonomy" id="2018669"/>
    <lineage>
        <taxon>Bacteria</taxon>
        <taxon>Bacillati</taxon>
        <taxon>Bacillota</taxon>
        <taxon>Clostridia</taxon>
        <taxon>Eubacteriales</taxon>
        <taxon>Desulfitobacteriaceae</taxon>
        <taxon>Desulfosporosinus</taxon>
    </lineage>
</organism>
<feature type="transmembrane region" description="Helical" evidence="1">
    <location>
        <begin position="236"/>
        <end position="258"/>
    </location>
</feature>
<keyword evidence="1" id="KW-0812">Transmembrane</keyword>
<feature type="transmembrane region" description="Helical" evidence="1">
    <location>
        <begin position="49"/>
        <end position="73"/>
    </location>
</feature>
<sequence>MFMQQYLEQYLNSISWRPQSIAERQYIEKIKHALAEQQRKFYVRILNPLNLSPLSVTFWFPVIPSLAIGVSVTNLGEVDIYIRQAMDPTFANIFSAFIILEFHVPSPLALLILASCLGLYLTGKINKLLETLKKELLTEQEERLQALGEEELDFLSTQACLDLEGKILETIAEEKHRSIIEALNPFKLAPISMSIFFPVFKDHTAIGVVFHDLDYLAIAVLQALEPNDKMYSIFRFIHAQVPFSLTLLVMFLAIHLFLSDEINKIEQGAREEVINEVKGSSQQMKKNY</sequence>